<gene>
    <name evidence="8" type="ORF">RG298_000075</name>
</gene>
<dbReference type="InterPro" id="IPR016148">
    <property type="entry name" value="Pili_assmbl_chaperone_C"/>
</dbReference>
<evidence type="ECO:0000256" key="5">
    <source>
        <dbReference type="ARBA" id="ARBA00023186"/>
    </source>
</evidence>
<evidence type="ECO:0000256" key="3">
    <source>
        <dbReference type="ARBA" id="ARBA00022729"/>
    </source>
</evidence>
<protein>
    <submittedName>
        <fullName evidence="8">Molecular chaperone</fullName>
    </submittedName>
</protein>
<keyword evidence="3" id="KW-0732">Signal</keyword>
<dbReference type="AlphaFoldDB" id="A0AAI9GF31"/>
<dbReference type="PANTHER" id="PTHR30251:SF2">
    <property type="entry name" value="FIMBRIAL CHAPERONE YADV-RELATED"/>
    <property type="match status" value="1"/>
</dbReference>
<comment type="similarity">
    <text evidence="2">Belongs to the periplasmic pilus chaperone family.</text>
</comment>
<dbReference type="InterPro" id="IPR013783">
    <property type="entry name" value="Ig-like_fold"/>
</dbReference>
<dbReference type="PANTHER" id="PTHR30251">
    <property type="entry name" value="PILUS ASSEMBLY CHAPERONE"/>
    <property type="match status" value="1"/>
</dbReference>
<dbReference type="PRINTS" id="PR00969">
    <property type="entry name" value="CHAPERONPILI"/>
</dbReference>
<dbReference type="InterPro" id="IPR001829">
    <property type="entry name" value="Pili_assmbl_chaperone_bac"/>
</dbReference>
<evidence type="ECO:0000313" key="8">
    <source>
        <dbReference type="EMBL" id="EMJ5132411.1"/>
    </source>
</evidence>
<evidence type="ECO:0000259" key="6">
    <source>
        <dbReference type="Pfam" id="PF00345"/>
    </source>
</evidence>
<dbReference type="InterPro" id="IPR008962">
    <property type="entry name" value="PapD-like_sf"/>
</dbReference>
<dbReference type="GO" id="GO:0030288">
    <property type="term" value="C:outer membrane-bounded periplasmic space"/>
    <property type="evidence" value="ECO:0007669"/>
    <property type="project" value="InterPro"/>
</dbReference>
<name>A0AAI9GF31_PROST</name>
<reference evidence="8" key="1">
    <citation type="submission" date="2024-02" db="EMBL/GenBank/DDBJ databases">
        <authorList>
            <consortium name="Clinical and Environmental Microbiology Branch: Whole genome sequencing antimicrobial resistance pathogens in the healthcare setting"/>
        </authorList>
    </citation>
    <scope>NUCLEOTIDE SEQUENCE</scope>
    <source>
        <strain evidence="8">2021GO-0154</strain>
    </source>
</reference>
<keyword evidence="5" id="KW-0143">Chaperone</keyword>
<dbReference type="SUPFAM" id="SSF49584">
    <property type="entry name" value="Periplasmic chaperone C-domain"/>
    <property type="match status" value="1"/>
</dbReference>
<feature type="domain" description="Pili assembly chaperone N-terminal" evidence="6">
    <location>
        <begin position="18"/>
        <end position="133"/>
    </location>
</feature>
<comment type="subcellular location">
    <subcellularLocation>
        <location evidence="1">Periplasm</location>
    </subcellularLocation>
</comment>
<sequence length="223" mass="25914">MKNILLILFFITFNCYSGIVINGTRFIYSQNEREIALSIENPEENTTYLIQSWIEKENYKTNDFILTPPLFKLNPQAINKLRIMKTKPSLQDDKETLYWLHIKSLPSLSENIENSLHIVVKSSFKLFYRPESLSKTADSAFKKLLFNYQKHSLTAKNPTGHYITLRELRIDDVDITEPGMIAPFSELSWEIPISKPNTVYWNALNDYGGKTQLTSQKLLLNNE</sequence>
<dbReference type="InterPro" id="IPR016147">
    <property type="entry name" value="Pili_assmbl_chaperone_N"/>
</dbReference>
<proteinExistence type="inferred from homology"/>
<comment type="caution">
    <text evidence="8">The sequence shown here is derived from an EMBL/GenBank/DDBJ whole genome shotgun (WGS) entry which is preliminary data.</text>
</comment>
<evidence type="ECO:0000256" key="2">
    <source>
        <dbReference type="ARBA" id="ARBA00007399"/>
    </source>
</evidence>
<evidence type="ECO:0000256" key="4">
    <source>
        <dbReference type="ARBA" id="ARBA00022764"/>
    </source>
</evidence>
<evidence type="ECO:0000259" key="7">
    <source>
        <dbReference type="Pfam" id="PF02753"/>
    </source>
</evidence>
<dbReference type="EMBL" id="ABMABF030000001">
    <property type="protein sequence ID" value="EMJ5132411.1"/>
    <property type="molecule type" value="Genomic_DNA"/>
</dbReference>
<accession>A0AAI9GF31</accession>
<dbReference type="Pfam" id="PF02753">
    <property type="entry name" value="PapD_C"/>
    <property type="match status" value="1"/>
</dbReference>
<feature type="domain" description="Pili assembly chaperone C-terminal" evidence="7">
    <location>
        <begin position="156"/>
        <end position="211"/>
    </location>
</feature>
<evidence type="ECO:0000256" key="1">
    <source>
        <dbReference type="ARBA" id="ARBA00004418"/>
    </source>
</evidence>
<dbReference type="Pfam" id="PF00345">
    <property type="entry name" value="PapD_N"/>
    <property type="match status" value="1"/>
</dbReference>
<dbReference type="GO" id="GO:0071555">
    <property type="term" value="P:cell wall organization"/>
    <property type="evidence" value="ECO:0007669"/>
    <property type="project" value="InterPro"/>
</dbReference>
<keyword evidence="4" id="KW-0574">Periplasm</keyword>
<organism evidence="8">
    <name type="scientific">Providencia stuartii</name>
    <dbReference type="NCBI Taxonomy" id="588"/>
    <lineage>
        <taxon>Bacteria</taxon>
        <taxon>Pseudomonadati</taxon>
        <taxon>Pseudomonadota</taxon>
        <taxon>Gammaproteobacteria</taxon>
        <taxon>Enterobacterales</taxon>
        <taxon>Morganellaceae</taxon>
        <taxon>Providencia</taxon>
    </lineage>
</organism>
<dbReference type="InterPro" id="IPR036316">
    <property type="entry name" value="Pili_assmbl_chap_C_dom_sf"/>
</dbReference>
<dbReference type="Gene3D" id="2.60.40.10">
    <property type="entry name" value="Immunoglobulins"/>
    <property type="match status" value="2"/>
</dbReference>
<dbReference type="SUPFAM" id="SSF49354">
    <property type="entry name" value="PapD-like"/>
    <property type="match status" value="1"/>
</dbReference>
<dbReference type="InterPro" id="IPR050643">
    <property type="entry name" value="Periplasmic_pilus_chap"/>
</dbReference>